<protein>
    <submittedName>
        <fullName evidence="1">Uncharacterized protein</fullName>
    </submittedName>
</protein>
<name>A0A6A5V0U0_9PLEO</name>
<evidence type="ECO:0000313" key="2">
    <source>
        <dbReference type="Proteomes" id="UP000800036"/>
    </source>
</evidence>
<gene>
    <name evidence="1" type="ORF">BU23DRAFT_650222</name>
</gene>
<dbReference type="EMBL" id="ML976702">
    <property type="protein sequence ID" value="KAF1970280.1"/>
    <property type="molecule type" value="Genomic_DNA"/>
</dbReference>
<dbReference type="AlphaFoldDB" id="A0A6A5V0U0"/>
<proteinExistence type="predicted"/>
<dbReference type="Proteomes" id="UP000800036">
    <property type="component" value="Unassembled WGS sequence"/>
</dbReference>
<sequence>MHELEIRAHKITPRVTTDYSPLSPTERHPNNFNIPRELRDDILERVLAYRRPSPQIPEEIEAQERHHETISPFDNAGWYLRDPSAYTSNSAGLLLACKKLCSENQEALARLRLAHELDIKFVNERYLAPTCTVMPAQTKRFSHVYATIQSVGGFVRTKHTIGTTFWRHGSGGPPLYVRIFYHPLGHFLERGCSAPHAATVSSSISVERLDLDFVDPEDIALLPPPGQYGTLYHARGARSRLRRNEDPELLRPELLAADLLRHIAGLFAMGYHTARYGSMLHGRIGELVCMINGEVLHRIDVGQTLADLKFNNSFDNVPRDRRLEKWIQWKKKAQEWRRECGLKMVAFEEGWEDEAAADADRIYARRI</sequence>
<dbReference type="OrthoDB" id="2823490at2759"/>
<reference evidence="1" key="1">
    <citation type="journal article" date="2020" name="Stud. Mycol.">
        <title>101 Dothideomycetes genomes: a test case for predicting lifestyles and emergence of pathogens.</title>
        <authorList>
            <person name="Haridas S."/>
            <person name="Albert R."/>
            <person name="Binder M."/>
            <person name="Bloem J."/>
            <person name="Labutti K."/>
            <person name="Salamov A."/>
            <person name="Andreopoulos B."/>
            <person name="Baker S."/>
            <person name="Barry K."/>
            <person name="Bills G."/>
            <person name="Bluhm B."/>
            <person name="Cannon C."/>
            <person name="Castanera R."/>
            <person name="Culley D."/>
            <person name="Daum C."/>
            <person name="Ezra D."/>
            <person name="Gonzalez J."/>
            <person name="Henrissat B."/>
            <person name="Kuo A."/>
            <person name="Liang C."/>
            <person name="Lipzen A."/>
            <person name="Lutzoni F."/>
            <person name="Magnuson J."/>
            <person name="Mondo S."/>
            <person name="Nolan M."/>
            <person name="Ohm R."/>
            <person name="Pangilinan J."/>
            <person name="Park H.-J."/>
            <person name="Ramirez L."/>
            <person name="Alfaro M."/>
            <person name="Sun H."/>
            <person name="Tritt A."/>
            <person name="Yoshinaga Y."/>
            <person name="Zwiers L.-H."/>
            <person name="Turgeon B."/>
            <person name="Goodwin S."/>
            <person name="Spatafora J."/>
            <person name="Crous P."/>
            <person name="Grigoriev I."/>
        </authorList>
    </citation>
    <scope>NUCLEOTIDE SEQUENCE</scope>
    <source>
        <strain evidence="1">CBS 107.79</strain>
    </source>
</reference>
<accession>A0A6A5V0U0</accession>
<evidence type="ECO:0000313" key="1">
    <source>
        <dbReference type="EMBL" id="KAF1970280.1"/>
    </source>
</evidence>
<keyword evidence="2" id="KW-1185">Reference proteome</keyword>
<organism evidence="1 2">
    <name type="scientific">Bimuria novae-zelandiae CBS 107.79</name>
    <dbReference type="NCBI Taxonomy" id="1447943"/>
    <lineage>
        <taxon>Eukaryota</taxon>
        <taxon>Fungi</taxon>
        <taxon>Dikarya</taxon>
        <taxon>Ascomycota</taxon>
        <taxon>Pezizomycotina</taxon>
        <taxon>Dothideomycetes</taxon>
        <taxon>Pleosporomycetidae</taxon>
        <taxon>Pleosporales</taxon>
        <taxon>Massarineae</taxon>
        <taxon>Didymosphaeriaceae</taxon>
        <taxon>Bimuria</taxon>
    </lineage>
</organism>